<feature type="transmembrane region" description="Helical" evidence="1">
    <location>
        <begin position="36"/>
        <end position="53"/>
    </location>
</feature>
<feature type="transmembrane region" description="Helical" evidence="1">
    <location>
        <begin position="6"/>
        <end position="24"/>
    </location>
</feature>
<dbReference type="STRING" id="1236973.JCM9157_1127"/>
<dbReference type="EMBL" id="BAUV01000006">
    <property type="protein sequence ID" value="GAE34089.1"/>
    <property type="molecule type" value="Genomic_DNA"/>
</dbReference>
<dbReference type="Pfam" id="PF06961">
    <property type="entry name" value="DUF1294"/>
    <property type="match status" value="1"/>
</dbReference>
<dbReference type="OrthoDB" id="1698854at2"/>
<keyword evidence="1" id="KW-1133">Transmembrane helix</keyword>
<organism evidence="2 3">
    <name type="scientific">Halalkalibacter akibai (strain ATCC 43226 / DSM 21942 / CIP 109018 / JCM 9157 / 1139)</name>
    <name type="common">Bacillus akibai</name>
    <dbReference type="NCBI Taxonomy" id="1236973"/>
    <lineage>
        <taxon>Bacteria</taxon>
        <taxon>Bacillati</taxon>
        <taxon>Bacillota</taxon>
        <taxon>Bacilli</taxon>
        <taxon>Bacillales</taxon>
        <taxon>Bacillaceae</taxon>
        <taxon>Halalkalibacter</taxon>
    </lineage>
</organism>
<protein>
    <submittedName>
        <fullName evidence="2">Membrane spanning protein</fullName>
    </submittedName>
</protein>
<keyword evidence="1" id="KW-0472">Membrane</keyword>
<feature type="transmembrane region" description="Helical" evidence="1">
    <location>
        <begin position="65"/>
        <end position="87"/>
    </location>
</feature>
<dbReference type="InterPro" id="IPR010718">
    <property type="entry name" value="DUF1294"/>
</dbReference>
<sequence>MLLTVYLIVINILAYVIMGLDKTRAKQGQRRVAEKTLFLFAWLAGSLGVYVGMKAFRHKTKKKKFYIGVPIILFIQLLVLVFILQVITA</sequence>
<keyword evidence="3" id="KW-1185">Reference proteome</keyword>
<name>W4QRY7_HALA3</name>
<evidence type="ECO:0000256" key="1">
    <source>
        <dbReference type="SAM" id="Phobius"/>
    </source>
</evidence>
<dbReference type="RefSeq" id="WP_035662852.1">
    <property type="nucleotide sequence ID" value="NZ_BAUV01000006.1"/>
</dbReference>
<keyword evidence="1" id="KW-0812">Transmembrane</keyword>
<reference evidence="2 3" key="1">
    <citation type="journal article" date="2014" name="Genome Announc.">
        <title>Draft Genome Sequences of Three Alkaliphilic Bacillus Strains, Bacillus wakoensis JCM 9140T, Bacillus akibai JCM 9157T, and Bacillus hemicellulosilyticus JCM 9152T.</title>
        <authorList>
            <person name="Yuki M."/>
            <person name="Oshima K."/>
            <person name="Suda W."/>
            <person name="Oshida Y."/>
            <person name="Kitamura K."/>
            <person name="Iida T."/>
            <person name="Hattori M."/>
            <person name="Ohkuma M."/>
        </authorList>
    </citation>
    <scope>NUCLEOTIDE SEQUENCE [LARGE SCALE GENOMIC DNA]</scope>
    <source>
        <strain evidence="2 3">JCM 9157</strain>
    </source>
</reference>
<comment type="caution">
    <text evidence="2">The sequence shown here is derived from an EMBL/GenBank/DDBJ whole genome shotgun (WGS) entry which is preliminary data.</text>
</comment>
<accession>W4QRY7</accession>
<evidence type="ECO:0000313" key="3">
    <source>
        <dbReference type="Proteomes" id="UP000018896"/>
    </source>
</evidence>
<gene>
    <name evidence="2" type="ORF">JCM9157_1127</name>
</gene>
<dbReference type="Proteomes" id="UP000018896">
    <property type="component" value="Unassembled WGS sequence"/>
</dbReference>
<dbReference type="AlphaFoldDB" id="W4QRY7"/>
<dbReference type="eggNOG" id="COG3326">
    <property type="taxonomic scope" value="Bacteria"/>
</dbReference>
<proteinExistence type="predicted"/>
<evidence type="ECO:0000313" key="2">
    <source>
        <dbReference type="EMBL" id="GAE34089.1"/>
    </source>
</evidence>